<evidence type="ECO:0000313" key="2">
    <source>
        <dbReference type="Proteomes" id="UP001149813"/>
    </source>
</evidence>
<evidence type="ECO:0008006" key="3">
    <source>
        <dbReference type="Google" id="ProtNLM"/>
    </source>
</evidence>
<dbReference type="Proteomes" id="UP001149813">
    <property type="component" value="Unassembled WGS sequence"/>
</dbReference>
<dbReference type="Pfam" id="PF04229">
    <property type="entry name" value="GrpB"/>
    <property type="match status" value="1"/>
</dbReference>
<gene>
    <name evidence="1" type="ORF">LPJ53_003374</name>
</gene>
<accession>A0A9W8CS15</accession>
<dbReference type="EMBL" id="JANBOJ010000126">
    <property type="protein sequence ID" value="KAJ1722171.1"/>
    <property type="molecule type" value="Genomic_DNA"/>
</dbReference>
<sequence length="195" mass="22752">MSRYLKRAPRHITEPLSVIDHQPTWATIFTKEAARIKKRCDRKIIGIDHVGSTSIPGLAAKAIIDIAVLVKDWRFMPLTFESLDDLGYMYKGDCGREGREYFTRLGFHLHVMRYDSPHYLKQLAFIECLKKSRETMDEYAELKRMLAKKWVEKPAEGIEYNREKEGFILGVLDRAGWGDEMQARILKQVTDRLFV</sequence>
<proteinExistence type="predicted"/>
<keyword evidence="2" id="KW-1185">Reference proteome</keyword>
<organism evidence="1 2">
    <name type="scientific">Coemansia erecta</name>
    <dbReference type="NCBI Taxonomy" id="147472"/>
    <lineage>
        <taxon>Eukaryota</taxon>
        <taxon>Fungi</taxon>
        <taxon>Fungi incertae sedis</taxon>
        <taxon>Zoopagomycota</taxon>
        <taxon>Kickxellomycotina</taxon>
        <taxon>Kickxellomycetes</taxon>
        <taxon>Kickxellales</taxon>
        <taxon>Kickxellaceae</taxon>
        <taxon>Coemansia</taxon>
    </lineage>
</organism>
<name>A0A9W8CS15_9FUNG</name>
<dbReference type="PANTHER" id="PTHR34822:SF1">
    <property type="entry name" value="GRPB FAMILY PROTEIN"/>
    <property type="match status" value="1"/>
</dbReference>
<evidence type="ECO:0000313" key="1">
    <source>
        <dbReference type="EMBL" id="KAJ1722171.1"/>
    </source>
</evidence>
<dbReference type="InterPro" id="IPR043519">
    <property type="entry name" value="NT_sf"/>
</dbReference>
<reference evidence="1" key="1">
    <citation type="submission" date="2022-07" db="EMBL/GenBank/DDBJ databases">
        <title>Phylogenomic reconstructions and comparative analyses of Kickxellomycotina fungi.</title>
        <authorList>
            <person name="Reynolds N.K."/>
            <person name="Stajich J.E."/>
            <person name="Barry K."/>
            <person name="Grigoriev I.V."/>
            <person name="Crous P."/>
            <person name="Smith M.E."/>
        </authorList>
    </citation>
    <scope>NUCLEOTIDE SEQUENCE</scope>
    <source>
        <strain evidence="1">NBRC 32514</strain>
    </source>
</reference>
<protein>
    <recommendedName>
        <fullName evidence="3">GrpB family protein</fullName>
    </recommendedName>
</protein>
<dbReference type="SUPFAM" id="SSF81301">
    <property type="entry name" value="Nucleotidyltransferase"/>
    <property type="match status" value="1"/>
</dbReference>
<dbReference type="OrthoDB" id="630895at2759"/>
<dbReference type="Gene3D" id="3.30.460.10">
    <property type="entry name" value="Beta Polymerase, domain 2"/>
    <property type="match status" value="1"/>
</dbReference>
<dbReference type="InterPro" id="IPR007344">
    <property type="entry name" value="GrpB/CoaE"/>
</dbReference>
<dbReference type="PANTHER" id="PTHR34822">
    <property type="entry name" value="GRPB DOMAIN PROTEIN (AFU_ORTHOLOGUE AFUA_1G01530)"/>
    <property type="match status" value="1"/>
</dbReference>
<dbReference type="AlphaFoldDB" id="A0A9W8CS15"/>
<comment type="caution">
    <text evidence="1">The sequence shown here is derived from an EMBL/GenBank/DDBJ whole genome shotgun (WGS) entry which is preliminary data.</text>
</comment>